<gene>
    <name evidence="1" type="ORF">Amon02_000334500</name>
</gene>
<protein>
    <submittedName>
        <fullName evidence="1">Unnamed protein product</fullName>
    </submittedName>
</protein>
<sequence length="243" mass="28496">MIQKTSQIPFKFPKHIIRSPYTVPTLKNIFSDRHDFKHDKQLKVQTASRVDIIKSMLPQEYRIDDSLLQHCILKNSDNIDTTFLPTRLKDQQQSQIRVQLHQVSELGFNTFKGEIYKFAYEEEQRKTKNQLNFDQMDLFIGANQLAAKLNTRAVRRSFIEQFQQNTESLKSQKIRGKNVSIKIVSESRHTLLFDLTGFIHLQLGPVKCHEFIREFVILGNQSQVSDYQHVGLKEIAFRNVNLF</sequence>
<evidence type="ECO:0000313" key="2">
    <source>
        <dbReference type="Proteomes" id="UP001165064"/>
    </source>
</evidence>
<proteinExistence type="predicted"/>
<keyword evidence="2" id="KW-1185">Reference proteome</keyword>
<dbReference type="EMBL" id="BSXS01002097">
    <property type="protein sequence ID" value="GME78200.1"/>
    <property type="molecule type" value="Genomic_DNA"/>
</dbReference>
<evidence type="ECO:0000313" key="1">
    <source>
        <dbReference type="EMBL" id="GME78200.1"/>
    </source>
</evidence>
<accession>A0ACB5T1U2</accession>
<organism evidence="1 2">
    <name type="scientific">Ambrosiozyma monospora</name>
    <name type="common">Yeast</name>
    <name type="synonym">Endomycopsis monosporus</name>
    <dbReference type="NCBI Taxonomy" id="43982"/>
    <lineage>
        <taxon>Eukaryota</taxon>
        <taxon>Fungi</taxon>
        <taxon>Dikarya</taxon>
        <taxon>Ascomycota</taxon>
        <taxon>Saccharomycotina</taxon>
        <taxon>Pichiomycetes</taxon>
        <taxon>Pichiales</taxon>
        <taxon>Pichiaceae</taxon>
        <taxon>Ambrosiozyma</taxon>
    </lineage>
</organism>
<reference evidence="1" key="1">
    <citation type="submission" date="2023-04" db="EMBL/GenBank/DDBJ databases">
        <title>Ambrosiozyma monospora NBRC 10751.</title>
        <authorList>
            <person name="Ichikawa N."/>
            <person name="Sato H."/>
            <person name="Tonouchi N."/>
        </authorList>
    </citation>
    <scope>NUCLEOTIDE SEQUENCE</scope>
    <source>
        <strain evidence="1">NBRC 10751</strain>
    </source>
</reference>
<dbReference type="Proteomes" id="UP001165064">
    <property type="component" value="Unassembled WGS sequence"/>
</dbReference>
<name>A0ACB5T1U2_AMBMO</name>
<comment type="caution">
    <text evidence="1">The sequence shown here is derived from an EMBL/GenBank/DDBJ whole genome shotgun (WGS) entry which is preliminary data.</text>
</comment>